<proteinExistence type="predicted"/>
<protein>
    <recommendedName>
        <fullName evidence="2">BrnT family toxin</fullName>
    </recommendedName>
</protein>
<dbReference type="Pfam" id="PF04365">
    <property type="entry name" value="BrnT_toxin"/>
    <property type="match status" value="1"/>
</dbReference>
<accession>A0A0F9E6R2</accession>
<dbReference type="EMBL" id="LAZR01026135">
    <property type="protein sequence ID" value="KKL69684.1"/>
    <property type="molecule type" value="Genomic_DNA"/>
</dbReference>
<reference evidence="1" key="1">
    <citation type="journal article" date="2015" name="Nature">
        <title>Complex archaea that bridge the gap between prokaryotes and eukaryotes.</title>
        <authorList>
            <person name="Spang A."/>
            <person name="Saw J.H."/>
            <person name="Jorgensen S.L."/>
            <person name="Zaremba-Niedzwiedzka K."/>
            <person name="Martijn J."/>
            <person name="Lind A.E."/>
            <person name="van Eijk R."/>
            <person name="Schleper C."/>
            <person name="Guy L."/>
            <person name="Ettema T.J."/>
        </authorList>
    </citation>
    <scope>NUCLEOTIDE SEQUENCE</scope>
</reference>
<gene>
    <name evidence="1" type="ORF">LCGC14_2112430</name>
</gene>
<evidence type="ECO:0008006" key="2">
    <source>
        <dbReference type="Google" id="ProtNLM"/>
    </source>
</evidence>
<sequence length="103" mass="12502">MNNYKILQKCVGFEWDQYNAKKNWEKHKVTPAECEQVFFNRPLIIADDAKHSESERRFYALGITDLHQRLFIVFTIRNNLIRIISARNMSKKEKRSYEEYEEK</sequence>
<comment type="caution">
    <text evidence="1">The sequence shown here is derived from an EMBL/GenBank/DDBJ whole genome shotgun (WGS) entry which is preliminary data.</text>
</comment>
<organism evidence="1">
    <name type="scientific">marine sediment metagenome</name>
    <dbReference type="NCBI Taxonomy" id="412755"/>
    <lineage>
        <taxon>unclassified sequences</taxon>
        <taxon>metagenomes</taxon>
        <taxon>ecological metagenomes</taxon>
    </lineage>
</organism>
<dbReference type="InterPro" id="IPR038573">
    <property type="entry name" value="BrnT_sf"/>
</dbReference>
<name>A0A0F9E6R2_9ZZZZ</name>
<evidence type="ECO:0000313" key="1">
    <source>
        <dbReference type="EMBL" id="KKL69684.1"/>
    </source>
</evidence>
<dbReference type="Gene3D" id="3.10.450.530">
    <property type="entry name" value="Ribonuclease toxin, BrnT, of type II toxin-antitoxin system"/>
    <property type="match status" value="1"/>
</dbReference>
<dbReference type="AlphaFoldDB" id="A0A0F9E6R2"/>
<dbReference type="InterPro" id="IPR007460">
    <property type="entry name" value="BrnT_toxin"/>
</dbReference>